<evidence type="ECO:0000313" key="2">
    <source>
        <dbReference type="Proteomes" id="UP000018747"/>
    </source>
</evidence>
<gene>
    <name evidence="1" type="ORF">LEP1GSC062_3298</name>
</gene>
<evidence type="ECO:0000313" key="1">
    <source>
        <dbReference type="EMBL" id="EQA62644.1"/>
    </source>
</evidence>
<dbReference type="Proteomes" id="UP000018747">
    <property type="component" value="Unassembled WGS sequence"/>
</dbReference>
<name>V6I7M7_9LEPT</name>
<reference evidence="1" key="1">
    <citation type="submission" date="2013-05" db="EMBL/GenBank/DDBJ databases">
        <authorList>
            <person name="Harkins D.M."/>
            <person name="Durkin A.S."/>
            <person name="Brinkac L.M."/>
            <person name="Haft D.H."/>
            <person name="Selengut J.D."/>
            <person name="Sanka R."/>
            <person name="DePew J."/>
            <person name="Purushe J."/>
            <person name="Hartskeerl R.A."/>
            <person name="Ahmed A."/>
            <person name="van der Linden H."/>
            <person name="Goris M.G.A."/>
            <person name="Vinetz J.M."/>
            <person name="Sutton G.G."/>
            <person name="Nierman W.C."/>
            <person name="Fouts D.E."/>
        </authorList>
    </citation>
    <scope>NUCLEOTIDE SEQUENCE [LARGE SCALE GENOMIC DNA]</scope>
    <source>
        <strain evidence="1">L 60</strain>
    </source>
</reference>
<dbReference type="EMBL" id="AHMT02000030">
    <property type="protein sequence ID" value="EQA62644.1"/>
    <property type="molecule type" value="Genomic_DNA"/>
</dbReference>
<keyword evidence="2" id="KW-1185">Reference proteome</keyword>
<protein>
    <submittedName>
        <fullName evidence="1">Uncharacterized protein</fullName>
    </submittedName>
</protein>
<sequence length="63" mass="7318">MKNGIILQFHLTTRLKIQLYFIKKIKLQAPVSSNAFLWGGYSGSEMPEFLLEQVLIIFLNLYV</sequence>
<proteinExistence type="predicted"/>
<dbReference type="AlphaFoldDB" id="V6I7M7"/>
<comment type="caution">
    <text evidence="1">The sequence shown here is derived from an EMBL/GenBank/DDBJ whole genome shotgun (WGS) entry which is preliminary data.</text>
</comment>
<accession>V6I7M7</accession>
<organism evidence="1 2">
    <name type="scientific">Leptospira alexanderi serovar Manhao 3 str. L 60</name>
    <dbReference type="NCBI Taxonomy" id="1049759"/>
    <lineage>
        <taxon>Bacteria</taxon>
        <taxon>Pseudomonadati</taxon>
        <taxon>Spirochaetota</taxon>
        <taxon>Spirochaetia</taxon>
        <taxon>Leptospirales</taxon>
        <taxon>Leptospiraceae</taxon>
        <taxon>Leptospira</taxon>
    </lineage>
</organism>